<name>A0A8S5SPB3_9CAUD</name>
<reference evidence="1" key="1">
    <citation type="journal article" date="2021" name="Proc. Natl. Acad. Sci. U.S.A.">
        <title>A Catalog of Tens of Thousands of Viruses from Human Metagenomes Reveals Hidden Associations with Chronic Diseases.</title>
        <authorList>
            <person name="Tisza M.J."/>
            <person name="Buck C.B."/>
        </authorList>
    </citation>
    <scope>NUCLEOTIDE SEQUENCE</scope>
    <source>
        <strain evidence="1">CtqSm5</strain>
    </source>
</reference>
<protein>
    <submittedName>
        <fullName evidence="1">Uncharacterized protein</fullName>
    </submittedName>
</protein>
<proteinExistence type="predicted"/>
<evidence type="ECO:0000313" key="1">
    <source>
        <dbReference type="EMBL" id="DAF52806.1"/>
    </source>
</evidence>
<sequence length="80" mass="9266">MKSKLALVNKLICIKTLANEKGVVFSEEGAVWENTFYCTPTSVRLIRKRDEGIPEWLTVSHDLLDKHFEEYEGGWHQCIL</sequence>
<organism evidence="1">
    <name type="scientific">Siphoviridae sp. ctqSm5</name>
    <dbReference type="NCBI Taxonomy" id="2827949"/>
    <lineage>
        <taxon>Viruses</taxon>
        <taxon>Duplodnaviria</taxon>
        <taxon>Heunggongvirae</taxon>
        <taxon>Uroviricota</taxon>
        <taxon>Caudoviricetes</taxon>
    </lineage>
</organism>
<accession>A0A8S5SPB3</accession>
<dbReference type="EMBL" id="BK032642">
    <property type="protein sequence ID" value="DAF52806.1"/>
    <property type="molecule type" value="Genomic_DNA"/>
</dbReference>